<evidence type="ECO:0000256" key="6">
    <source>
        <dbReference type="SAM" id="MobiDB-lite"/>
    </source>
</evidence>
<keyword evidence="5" id="KW-0460">Magnesium</keyword>
<evidence type="ECO:0000256" key="3">
    <source>
        <dbReference type="ARBA" id="ARBA00022723"/>
    </source>
</evidence>
<dbReference type="GO" id="GO:0016462">
    <property type="term" value="F:pyrophosphatase activity"/>
    <property type="evidence" value="ECO:0007669"/>
    <property type="project" value="InterPro"/>
</dbReference>
<dbReference type="CDD" id="cd04666">
    <property type="entry name" value="NUDIX_DIPP2_like_Nudt4"/>
    <property type="match status" value="1"/>
</dbReference>
<dbReference type="GO" id="GO:0046872">
    <property type="term" value="F:metal ion binding"/>
    <property type="evidence" value="ECO:0007669"/>
    <property type="project" value="UniProtKB-KW"/>
</dbReference>
<dbReference type="GO" id="GO:0005737">
    <property type="term" value="C:cytoplasm"/>
    <property type="evidence" value="ECO:0007669"/>
    <property type="project" value="TreeGrafter"/>
</dbReference>
<dbReference type="PROSITE" id="PS51462">
    <property type="entry name" value="NUDIX"/>
    <property type="match status" value="1"/>
</dbReference>
<evidence type="ECO:0000256" key="4">
    <source>
        <dbReference type="ARBA" id="ARBA00022801"/>
    </source>
</evidence>
<evidence type="ECO:0000256" key="1">
    <source>
        <dbReference type="ARBA" id="ARBA00001946"/>
    </source>
</evidence>
<comment type="similarity">
    <text evidence="2">Belongs to the Nudix hydrolase family.</text>
</comment>
<keyword evidence="4" id="KW-0378">Hydrolase</keyword>
<dbReference type="Gene3D" id="3.90.79.10">
    <property type="entry name" value="Nucleoside Triphosphate Pyrophosphohydrolase"/>
    <property type="match status" value="1"/>
</dbReference>
<protein>
    <recommendedName>
        <fullName evidence="7">Nudix hydrolase domain-containing protein</fullName>
    </recommendedName>
</protein>
<dbReference type="EMBL" id="BT123125">
    <property type="protein sequence ID" value="ADE76466.1"/>
    <property type="molecule type" value="mRNA"/>
</dbReference>
<accession>D5AA97</accession>
<feature type="compositionally biased region" description="Polar residues" evidence="6">
    <location>
        <begin position="168"/>
        <end position="185"/>
    </location>
</feature>
<feature type="domain" description="Nudix hydrolase" evidence="7">
    <location>
        <begin position="18"/>
        <end position="162"/>
    </location>
</feature>
<evidence type="ECO:0000256" key="5">
    <source>
        <dbReference type="ARBA" id="ARBA00022842"/>
    </source>
</evidence>
<organism evidence="8">
    <name type="scientific">Picea sitchensis</name>
    <name type="common">Sitka spruce</name>
    <name type="synonym">Pinus sitchensis</name>
    <dbReference type="NCBI Taxonomy" id="3332"/>
    <lineage>
        <taxon>Eukaryota</taxon>
        <taxon>Viridiplantae</taxon>
        <taxon>Streptophyta</taxon>
        <taxon>Embryophyta</taxon>
        <taxon>Tracheophyta</taxon>
        <taxon>Spermatophyta</taxon>
        <taxon>Pinopsida</taxon>
        <taxon>Pinidae</taxon>
        <taxon>Conifers I</taxon>
        <taxon>Pinales</taxon>
        <taxon>Pinaceae</taxon>
        <taxon>Picea</taxon>
    </lineage>
</organism>
<name>D5AA97_PICSI</name>
<dbReference type="InterPro" id="IPR000086">
    <property type="entry name" value="NUDIX_hydrolase_dom"/>
</dbReference>
<dbReference type="SUPFAM" id="SSF55811">
    <property type="entry name" value="Nudix"/>
    <property type="match status" value="1"/>
</dbReference>
<reference evidence="8" key="1">
    <citation type="submission" date="2010-04" db="EMBL/GenBank/DDBJ databases">
        <authorList>
            <person name="Reid K.E."/>
            <person name="Liao N."/>
            <person name="Chan S."/>
            <person name="Docking R."/>
            <person name="Taylor G."/>
            <person name="Moore R."/>
            <person name="Mayo M."/>
            <person name="Munro S."/>
            <person name="King J."/>
            <person name="Yanchuk A."/>
            <person name="Holt R."/>
            <person name="Jones S."/>
            <person name="Marra M."/>
            <person name="Ritland C.E."/>
            <person name="Ritland K."/>
            <person name="Bohlmann J."/>
        </authorList>
    </citation>
    <scope>NUCLEOTIDE SEQUENCE</scope>
    <source>
        <tissue evidence="8">Bud</tissue>
    </source>
</reference>
<dbReference type="PANTHER" id="PTHR12629">
    <property type="entry name" value="DIPHOSPHOINOSITOL POLYPHOSPHATE PHOSPHOHYDROLASE"/>
    <property type="match status" value="1"/>
</dbReference>
<feature type="region of interest" description="Disordered" evidence="6">
    <location>
        <begin position="168"/>
        <end position="191"/>
    </location>
</feature>
<dbReference type="GO" id="GO:0005634">
    <property type="term" value="C:nucleus"/>
    <property type="evidence" value="ECO:0007669"/>
    <property type="project" value="TreeGrafter"/>
</dbReference>
<evidence type="ECO:0000259" key="7">
    <source>
        <dbReference type="PROSITE" id="PS51462"/>
    </source>
</evidence>
<dbReference type="InterPro" id="IPR020084">
    <property type="entry name" value="NUDIX_hydrolase_CS"/>
</dbReference>
<proteinExistence type="evidence at transcript level"/>
<sequence length="191" mass="21621">MGDLVARTGRHQQRYEDGYRLVAGCVPYRYTLADDTCNGNTKQRLEVLMITSQSGPRLVFPKGGWENDETVVEAARREALEEAGVRGEIKGKLGSWEFRSKSHRDECSPEGLCKADMFAMHVTEQLNSWPEQDARERKWLAISTALEQCRYDWMREVLNVCVSRYSVPPSSNSDVPISPNCSSELADLEQS</sequence>
<dbReference type="AlphaFoldDB" id="D5AA97"/>
<dbReference type="Pfam" id="PF00293">
    <property type="entry name" value="NUDIX"/>
    <property type="match status" value="1"/>
</dbReference>
<dbReference type="PANTHER" id="PTHR12629:SF0">
    <property type="entry name" value="DIPHOSPHOINOSITOL-POLYPHOSPHATE DIPHOSPHATASE"/>
    <property type="match status" value="1"/>
</dbReference>
<dbReference type="InterPro" id="IPR047198">
    <property type="entry name" value="DDP-like_NUDIX"/>
</dbReference>
<dbReference type="InterPro" id="IPR015797">
    <property type="entry name" value="NUDIX_hydrolase-like_dom_sf"/>
</dbReference>
<dbReference type="PROSITE" id="PS00893">
    <property type="entry name" value="NUDIX_BOX"/>
    <property type="match status" value="1"/>
</dbReference>
<keyword evidence="3" id="KW-0479">Metal-binding</keyword>
<dbReference type="OMA" id="EDQWPEM"/>
<evidence type="ECO:0000256" key="2">
    <source>
        <dbReference type="ARBA" id="ARBA00005582"/>
    </source>
</evidence>
<evidence type="ECO:0000313" key="8">
    <source>
        <dbReference type="EMBL" id="ADE76466.1"/>
    </source>
</evidence>
<comment type="cofactor">
    <cofactor evidence="1">
        <name>Mg(2+)</name>
        <dbReference type="ChEBI" id="CHEBI:18420"/>
    </cofactor>
</comment>